<proteinExistence type="predicted"/>
<dbReference type="Proteomes" id="UP000807025">
    <property type="component" value="Unassembled WGS sequence"/>
</dbReference>
<reference evidence="1" key="1">
    <citation type="submission" date="2020-11" db="EMBL/GenBank/DDBJ databases">
        <authorList>
            <consortium name="DOE Joint Genome Institute"/>
            <person name="Ahrendt S."/>
            <person name="Riley R."/>
            <person name="Andreopoulos W."/>
            <person name="Labutti K."/>
            <person name="Pangilinan J."/>
            <person name="Ruiz-Duenas F.J."/>
            <person name="Barrasa J.M."/>
            <person name="Sanchez-Garcia M."/>
            <person name="Camarero S."/>
            <person name="Miyauchi S."/>
            <person name="Serrano A."/>
            <person name="Linde D."/>
            <person name="Babiker R."/>
            <person name="Drula E."/>
            <person name="Ayuso-Fernandez I."/>
            <person name="Pacheco R."/>
            <person name="Padilla G."/>
            <person name="Ferreira P."/>
            <person name="Barriuso J."/>
            <person name="Kellner H."/>
            <person name="Castanera R."/>
            <person name="Alfaro M."/>
            <person name="Ramirez L."/>
            <person name="Pisabarro A.G."/>
            <person name="Kuo A."/>
            <person name="Tritt A."/>
            <person name="Lipzen A."/>
            <person name="He G."/>
            <person name="Yan M."/>
            <person name="Ng V."/>
            <person name="Cullen D."/>
            <person name="Martin F."/>
            <person name="Rosso M.-N."/>
            <person name="Henrissat B."/>
            <person name="Hibbett D."/>
            <person name="Martinez A.T."/>
            <person name="Grigoriev I.V."/>
        </authorList>
    </citation>
    <scope>NUCLEOTIDE SEQUENCE</scope>
    <source>
        <strain evidence="1">ATCC 90797</strain>
    </source>
</reference>
<sequence>MKWGSDRIVVSVQLGETGFLGWLPSPADQLAKSLKGYVYSPSQGSYDKGKYLWVGVFFKNSHLALKLNLTQPPTWVMACRQPCLYKTTEEKAMANRTKSRHSYYKWKAELAPSHKFSNCWYHAETSKYKITYSISSSHGIGPAC</sequence>
<name>A0A9P5ZJ46_PLEER</name>
<keyword evidence="2" id="KW-1185">Reference proteome</keyword>
<dbReference type="OrthoDB" id="2654423at2759"/>
<dbReference type="AlphaFoldDB" id="A0A9P5ZJ46"/>
<comment type="caution">
    <text evidence="1">The sequence shown here is derived from an EMBL/GenBank/DDBJ whole genome shotgun (WGS) entry which is preliminary data.</text>
</comment>
<gene>
    <name evidence="1" type="ORF">BDN71DRAFT_1436769</name>
</gene>
<accession>A0A9P5ZJ46</accession>
<evidence type="ECO:0000313" key="1">
    <source>
        <dbReference type="EMBL" id="KAF9487545.1"/>
    </source>
</evidence>
<dbReference type="EMBL" id="MU154768">
    <property type="protein sequence ID" value="KAF9487545.1"/>
    <property type="molecule type" value="Genomic_DNA"/>
</dbReference>
<protein>
    <submittedName>
        <fullName evidence="1">Uncharacterized protein</fullName>
    </submittedName>
</protein>
<organism evidence="1 2">
    <name type="scientific">Pleurotus eryngii</name>
    <name type="common">Boletus of the steppes</name>
    <dbReference type="NCBI Taxonomy" id="5323"/>
    <lineage>
        <taxon>Eukaryota</taxon>
        <taxon>Fungi</taxon>
        <taxon>Dikarya</taxon>
        <taxon>Basidiomycota</taxon>
        <taxon>Agaricomycotina</taxon>
        <taxon>Agaricomycetes</taxon>
        <taxon>Agaricomycetidae</taxon>
        <taxon>Agaricales</taxon>
        <taxon>Pleurotineae</taxon>
        <taxon>Pleurotaceae</taxon>
        <taxon>Pleurotus</taxon>
    </lineage>
</organism>
<evidence type="ECO:0000313" key="2">
    <source>
        <dbReference type="Proteomes" id="UP000807025"/>
    </source>
</evidence>